<dbReference type="AlphaFoldDB" id="A0A1Q8SW77"/>
<accession>A0A1Q8SW77</accession>
<protein>
    <recommendedName>
        <fullName evidence="1">GCVT N-terminal domain-containing protein</fullName>
    </recommendedName>
</protein>
<dbReference type="InterPro" id="IPR027266">
    <property type="entry name" value="TrmE/GcvT-like"/>
</dbReference>
<evidence type="ECO:0000313" key="2">
    <source>
        <dbReference type="EMBL" id="OLO05696.1"/>
    </source>
</evidence>
<sequence length="231" mass="25866">MRVPCICATLYLTAGSHSRELLAQLVWNAETQTAVKQWNWFHFMVGRLGGPDGMPLMVSRTGYTGELGFEVWCHPDHAERFWDAIWEAGQQYGLAPIGLDALDMLRIEAGLIFAGHEFCPETNPFEAGIGFTVPLKSKEEDFVGREALARQTPESRHKLMGLVIDSTERVEHGDQVLQGRFPAGVVTSATQSRCSSNRSRCADWLPISLPRDTGWRSANSTGTSNVWWQKW</sequence>
<comment type="caution">
    <text evidence="2">The sequence shown here is derived from an EMBL/GenBank/DDBJ whole genome shotgun (WGS) entry which is preliminary data.</text>
</comment>
<dbReference type="InterPro" id="IPR028896">
    <property type="entry name" value="GcvT/YgfZ/DmdA"/>
</dbReference>
<dbReference type="SUPFAM" id="SSF103025">
    <property type="entry name" value="Folate-binding domain"/>
    <property type="match status" value="1"/>
</dbReference>
<dbReference type="Pfam" id="PF01571">
    <property type="entry name" value="GCV_T"/>
    <property type="match status" value="1"/>
</dbReference>
<dbReference type="EMBL" id="MSDO01000002">
    <property type="protein sequence ID" value="OLO05696.1"/>
    <property type="molecule type" value="Genomic_DNA"/>
</dbReference>
<evidence type="ECO:0000259" key="1">
    <source>
        <dbReference type="Pfam" id="PF01571"/>
    </source>
</evidence>
<dbReference type="Gene3D" id="3.30.1360.120">
    <property type="entry name" value="Probable tRNA modification gtpase trme, domain 1"/>
    <property type="match status" value="1"/>
</dbReference>
<dbReference type="PANTHER" id="PTHR43757">
    <property type="entry name" value="AMINOMETHYLTRANSFERASE"/>
    <property type="match status" value="1"/>
</dbReference>
<dbReference type="InterPro" id="IPR006222">
    <property type="entry name" value="GCVT_N"/>
</dbReference>
<dbReference type="PANTHER" id="PTHR43757:SF2">
    <property type="entry name" value="AMINOMETHYLTRANSFERASE, MITOCHONDRIAL"/>
    <property type="match status" value="1"/>
</dbReference>
<gene>
    <name evidence="2" type="ORF">BTW07_01735</name>
</gene>
<keyword evidence="3" id="KW-1185">Reference proteome</keyword>
<dbReference type="STRING" id="404433.BTW07_01735"/>
<evidence type="ECO:0000313" key="3">
    <source>
        <dbReference type="Proteomes" id="UP000186878"/>
    </source>
</evidence>
<name>A0A1Q8SW77_9GAMM</name>
<organism evidence="2 3">
    <name type="scientific">Salinicola socius</name>
    <dbReference type="NCBI Taxonomy" id="404433"/>
    <lineage>
        <taxon>Bacteria</taxon>
        <taxon>Pseudomonadati</taxon>
        <taxon>Pseudomonadota</taxon>
        <taxon>Gammaproteobacteria</taxon>
        <taxon>Oceanospirillales</taxon>
        <taxon>Halomonadaceae</taxon>
        <taxon>Salinicola</taxon>
    </lineage>
</organism>
<dbReference type="Proteomes" id="UP000186878">
    <property type="component" value="Unassembled WGS sequence"/>
</dbReference>
<proteinExistence type="predicted"/>
<feature type="domain" description="GCVT N-terminal" evidence="1">
    <location>
        <begin position="14"/>
        <end position="136"/>
    </location>
</feature>
<reference evidence="2 3" key="1">
    <citation type="submission" date="2016-12" db="EMBL/GenBank/DDBJ databases">
        <title>Draft genome sequences of strains Salinicola socius SMB35, Salinicola sp. MH3R3-1 and Chromohalobacter sp. SMB17 from the Verkhnekamsk potash mining region of Russia.</title>
        <authorList>
            <person name="Mavrodi D.V."/>
            <person name="Olsson B.E."/>
            <person name="Korsakova E.S."/>
            <person name="Pyankova A."/>
            <person name="Mavrodi O.V."/>
            <person name="Plotnikova E.G."/>
        </authorList>
    </citation>
    <scope>NUCLEOTIDE SEQUENCE [LARGE SCALE GENOMIC DNA]</scope>
    <source>
        <strain evidence="2 3">SMB35</strain>
    </source>
</reference>